<protein>
    <submittedName>
        <fullName evidence="5">Tetratricopeptide repeat-containing protein</fullName>
    </submittedName>
</protein>
<name>A0A521G0L7_9BACT</name>
<feature type="repeat" description="TPR" evidence="3">
    <location>
        <begin position="224"/>
        <end position="257"/>
    </location>
</feature>
<evidence type="ECO:0000256" key="3">
    <source>
        <dbReference type="PROSITE-ProRule" id="PRU00339"/>
    </source>
</evidence>
<dbReference type="Pfam" id="PF13432">
    <property type="entry name" value="TPR_16"/>
    <property type="match status" value="2"/>
</dbReference>
<reference evidence="5" key="1">
    <citation type="submission" date="2017-07" db="EMBL/GenBank/DDBJ databases">
        <title>The cable genome - Insights into the physiology and evolution of filamentous bacteria capable of sulfide oxidation via long distance electron transfer.</title>
        <authorList>
            <person name="Thorup C."/>
            <person name="Bjerg J.T."/>
            <person name="Schreiber L."/>
            <person name="Nielsen L.P."/>
            <person name="Kjeldsen K.U."/>
            <person name="Boesen T."/>
            <person name="Boggild A."/>
            <person name="Meysman F."/>
            <person name="Geelhoed J."/>
            <person name="Schramm A."/>
        </authorList>
    </citation>
    <scope>NUCLEOTIDE SEQUENCE [LARGE SCALE GENOMIC DNA]</scope>
    <source>
        <strain evidence="5">GS</strain>
    </source>
</reference>
<dbReference type="PANTHER" id="PTHR45586:SF16">
    <property type="entry name" value="DOMAIN PROTEIN, PUTATIVE-RELATED"/>
    <property type="match status" value="1"/>
</dbReference>
<comment type="caution">
    <text evidence="5">The sequence shown here is derived from an EMBL/GenBank/DDBJ whole genome shotgun (WGS) entry which is preliminary data.</text>
</comment>
<dbReference type="PANTHER" id="PTHR45586">
    <property type="entry name" value="TPR REPEAT-CONTAINING PROTEIN PA4667"/>
    <property type="match status" value="1"/>
</dbReference>
<evidence type="ECO:0000256" key="4">
    <source>
        <dbReference type="SAM" id="MobiDB-lite"/>
    </source>
</evidence>
<dbReference type="SUPFAM" id="SSF48452">
    <property type="entry name" value="TPR-like"/>
    <property type="match status" value="2"/>
</dbReference>
<organism evidence="5 6">
    <name type="scientific">Candidatus Electronema aureum</name>
    <dbReference type="NCBI Taxonomy" id="2005002"/>
    <lineage>
        <taxon>Bacteria</taxon>
        <taxon>Pseudomonadati</taxon>
        <taxon>Thermodesulfobacteriota</taxon>
        <taxon>Desulfobulbia</taxon>
        <taxon>Desulfobulbales</taxon>
        <taxon>Desulfobulbaceae</taxon>
        <taxon>Candidatus Electronema</taxon>
    </lineage>
</organism>
<dbReference type="Pfam" id="PF14559">
    <property type="entry name" value="TPR_19"/>
    <property type="match status" value="3"/>
</dbReference>
<sequence>MPPSSSFLLPHFLRKLPPVLLATLVFSFTGCAHKKKPAPPPLVPPKQVAVIKPAPTVKAVPVIRESSTKSKNIAMTVLPKDESDHGCSYFYFLWGRHAELETKYEAALEAYEKALICDPDADFVISKLPLLLLRMDRRDEAAIKLKEYLARHPEDTASRMLLAKVFISDGKLAEAAEQYRKAHELNPKDTTPLLLLSELHLAENKQEQAKAALENVLAVDRNSHAAHLLLARLLAAEEKFASALDHYQQAIAITPSGGVQLEMADLLVRQKKYRQAVKMYQALLAENEDNEEARIALIHVYLTQNKEKKAMAELKRLKDLANNPEQTDLTIIKLCIRWEEYAKAMSLLQDLLKKEEMPEARYLLGALQFQEKQYEDALKTLEKIIPEDEEYEDGLILQVRTLKELKQQEQAIQLLQSAMEGEQQLGPDMYVLLASLYQTAEQDEAVKKTYDRALKAHPGNEHLLYEYGLFLDYSGKKKQALSAMQKLLKKNSDHVGALNYVGYAWAEAKVNLNKAFLYLSRAKELKPEDGYIQDSLGWVYYRLGNFEEARKMLEAAARLTPDDAAVFDHLAEVHLAAGRKDEALTAWQKALDLHAKKQAGGEKSKKQQEREDRERQRLEEKIDRLTHKEKQ</sequence>
<evidence type="ECO:0000256" key="2">
    <source>
        <dbReference type="ARBA" id="ARBA00022803"/>
    </source>
</evidence>
<dbReference type="PROSITE" id="PS50005">
    <property type="entry name" value="TPR"/>
    <property type="match status" value="7"/>
</dbReference>
<keyword evidence="2 3" id="KW-0802">TPR repeat</keyword>
<feature type="region of interest" description="Disordered" evidence="4">
    <location>
        <begin position="595"/>
        <end position="631"/>
    </location>
</feature>
<feature type="repeat" description="TPR" evidence="3">
    <location>
        <begin position="156"/>
        <end position="189"/>
    </location>
</feature>
<evidence type="ECO:0000313" key="6">
    <source>
        <dbReference type="Proteomes" id="UP000316238"/>
    </source>
</evidence>
<evidence type="ECO:0000256" key="1">
    <source>
        <dbReference type="ARBA" id="ARBA00022737"/>
    </source>
</evidence>
<dbReference type="EMBL" id="NQJD01000023">
    <property type="protein sequence ID" value="TAA74545.1"/>
    <property type="molecule type" value="Genomic_DNA"/>
</dbReference>
<dbReference type="Proteomes" id="UP000316238">
    <property type="component" value="Unassembled WGS sequence"/>
</dbReference>
<accession>A0A521G0L7</accession>
<feature type="repeat" description="TPR" evidence="3">
    <location>
        <begin position="358"/>
        <end position="391"/>
    </location>
</feature>
<feature type="repeat" description="TPR" evidence="3">
    <location>
        <begin position="427"/>
        <end position="460"/>
    </location>
</feature>
<dbReference type="SMART" id="SM00028">
    <property type="entry name" value="TPR"/>
    <property type="match status" value="10"/>
</dbReference>
<feature type="repeat" description="TPR" evidence="3">
    <location>
        <begin position="530"/>
        <end position="563"/>
    </location>
</feature>
<gene>
    <name evidence="5" type="ORF">CDV28_12317</name>
</gene>
<evidence type="ECO:0000313" key="5">
    <source>
        <dbReference type="EMBL" id="TAA74545.1"/>
    </source>
</evidence>
<dbReference type="Gene3D" id="1.25.40.10">
    <property type="entry name" value="Tetratricopeptide repeat domain"/>
    <property type="match status" value="2"/>
</dbReference>
<keyword evidence="6" id="KW-1185">Reference proteome</keyword>
<dbReference type="InterPro" id="IPR019734">
    <property type="entry name" value="TPR_rpt"/>
</dbReference>
<dbReference type="InterPro" id="IPR051012">
    <property type="entry name" value="CellSynth/LPSAsmb/PSIAsmb"/>
</dbReference>
<dbReference type="InterPro" id="IPR011990">
    <property type="entry name" value="TPR-like_helical_dom_sf"/>
</dbReference>
<proteinExistence type="predicted"/>
<dbReference type="AlphaFoldDB" id="A0A521G0L7"/>
<keyword evidence="1" id="KW-0677">Repeat</keyword>
<feature type="repeat" description="TPR" evidence="3">
    <location>
        <begin position="88"/>
        <end position="121"/>
    </location>
</feature>
<feature type="repeat" description="TPR" evidence="3">
    <location>
        <begin position="564"/>
        <end position="597"/>
    </location>
</feature>